<accession>X1NAW5</accession>
<organism evidence="2">
    <name type="scientific">marine sediment metagenome</name>
    <dbReference type="NCBI Taxonomy" id="412755"/>
    <lineage>
        <taxon>unclassified sequences</taxon>
        <taxon>metagenomes</taxon>
        <taxon>ecological metagenomes</taxon>
    </lineage>
</organism>
<dbReference type="AlphaFoldDB" id="X1NAW5"/>
<feature type="compositionally biased region" description="Basic and acidic residues" evidence="1">
    <location>
        <begin position="20"/>
        <end position="33"/>
    </location>
</feature>
<dbReference type="InterPro" id="IPR027417">
    <property type="entry name" value="P-loop_NTPase"/>
</dbReference>
<dbReference type="EMBL" id="BARV01027780">
    <property type="protein sequence ID" value="GAI41162.1"/>
    <property type="molecule type" value="Genomic_DNA"/>
</dbReference>
<protein>
    <submittedName>
        <fullName evidence="2">Uncharacterized protein</fullName>
    </submittedName>
</protein>
<dbReference type="Gene3D" id="3.40.50.300">
    <property type="entry name" value="P-loop containing nucleotide triphosphate hydrolases"/>
    <property type="match status" value="1"/>
</dbReference>
<proteinExistence type="predicted"/>
<feature type="non-terminal residue" evidence="2">
    <location>
        <position position="252"/>
    </location>
</feature>
<sequence length="252" mass="29089">MQIEENQETRGGLKPLSEILSRRQEREAGRSSERTNQSPPRQETRVDECKCKTCNTKFQGEVTTYLFMRPPKEYRASECPACRAIREAEEKAEEERELETLRAALRKQWIRTCGIPVQFQNVTWGDLDPDYQARPQKLCQQWAEKFDLDAPGNSPSLVLFSPGPGVGKTLLCSLVGTQVINNWKGDPEGARCPLKFETGPRLVQRIRATFNLPEEARYHEREEDVYRELRGVKLLILDDVGKEQPRSYRFTQ</sequence>
<name>X1NAW5_9ZZZZ</name>
<evidence type="ECO:0000256" key="1">
    <source>
        <dbReference type="SAM" id="MobiDB-lite"/>
    </source>
</evidence>
<gene>
    <name evidence="2" type="ORF">S06H3_44629</name>
</gene>
<comment type="caution">
    <text evidence="2">The sequence shown here is derived from an EMBL/GenBank/DDBJ whole genome shotgun (WGS) entry which is preliminary data.</text>
</comment>
<evidence type="ECO:0000313" key="2">
    <source>
        <dbReference type="EMBL" id="GAI41162.1"/>
    </source>
</evidence>
<feature type="region of interest" description="Disordered" evidence="1">
    <location>
        <begin position="1"/>
        <end position="45"/>
    </location>
</feature>
<reference evidence="2" key="1">
    <citation type="journal article" date="2014" name="Front. Microbiol.">
        <title>High frequency of phylogenetically diverse reductive dehalogenase-homologous genes in deep subseafloor sedimentary metagenomes.</title>
        <authorList>
            <person name="Kawai M."/>
            <person name="Futagami T."/>
            <person name="Toyoda A."/>
            <person name="Takaki Y."/>
            <person name="Nishi S."/>
            <person name="Hori S."/>
            <person name="Arai W."/>
            <person name="Tsubouchi T."/>
            <person name="Morono Y."/>
            <person name="Uchiyama I."/>
            <person name="Ito T."/>
            <person name="Fujiyama A."/>
            <person name="Inagaki F."/>
            <person name="Takami H."/>
        </authorList>
    </citation>
    <scope>NUCLEOTIDE SEQUENCE</scope>
    <source>
        <strain evidence="2">Expedition CK06-06</strain>
    </source>
</reference>